<organism evidence="2">
    <name type="scientific">hydrothermal vent metagenome</name>
    <dbReference type="NCBI Taxonomy" id="652676"/>
    <lineage>
        <taxon>unclassified sequences</taxon>
        <taxon>metagenomes</taxon>
        <taxon>ecological metagenomes</taxon>
    </lineage>
</organism>
<reference evidence="2" key="1">
    <citation type="submission" date="2018-06" db="EMBL/GenBank/DDBJ databases">
        <authorList>
            <person name="Zhirakovskaya E."/>
        </authorList>
    </citation>
    <scope>NUCLEOTIDE SEQUENCE</scope>
</reference>
<dbReference type="InterPro" id="IPR016768">
    <property type="entry name" value="UCP019883"/>
</dbReference>
<name>A0A3B1A438_9ZZZZ</name>
<feature type="transmembrane region" description="Helical" evidence="1">
    <location>
        <begin position="6"/>
        <end position="28"/>
    </location>
</feature>
<gene>
    <name evidence="2" type="ORF">MNBD_GAMMA21-770</name>
</gene>
<feature type="transmembrane region" description="Helical" evidence="1">
    <location>
        <begin position="76"/>
        <end position="98"/>
    </location>
</feature>
<accession>A0A3B1A438</accession>
<proteinExistence type="predicted"/>
<evidence type="ECO:0000256" key="1">
    <source>
        <dbReference type="SAM" id="Phobius"/>
    </source>
</evidence>
<dbReference type="PIRSF" id="PIRSF019883">
    <property type="entry name" value="UCP019883"/>
    <property type="match status" value="1"/>
</dbReference>
<dbReference type="AlphaFoldDB" id="A0A3B1A438"/>
<feature type="transmembrane region" description="Helical" evidence="1">
    <location>
        <begin position="40"/>
        <end position="61"/>
    </location>
</feature>
<keyword evidence="1" id="KW-1133">Transmembrane helix</keyword>
<evidence type="ECO:0000313" key="2">
    <source>
        <dbReference type="EMBL" id="VAW94357.1"/>
    </source>
</evidence>
<keyword evidence="1" id="KW-0472">Membrane</keyword>
<sequence>MLQNAILILIVLAIISANLPWFSQRFFLLFDPPGGAGKRLWMSLLEWLVLLIAFLLGALGLEQKLMGQLYRQDWEFYAVIFCLYVVFALPGFIYRYDLRPHMDKRERRSK</sequence>
<keyword evidence="1 2" id="KW-0812">Transmembrane</keyword>
<dbReference type="EMBL" id="UOFR01000026">
    <property type="protein sequence ID" value="VAW94357.1"/>
    <property type="molecule type" value="Genomic_DNA"/>
</dbReference>
<protein>
    <submittedName>
        <fullName evidence="2">FIG003089: Probable transmembrane protein</fullName>
    </submittedName>
</protein>
<dbReference type="Pfam" id="PF10993">
    <property type="entry name" value="DUF2818"/>
    <property type="match status" value="1"/>
</dbReference>